<comment type="caution">
    <text evidence="2">The sequence shown here is derived from an EMBL/GenBank/DDBJ whole genome shotgun (WGS) entry which is preliminary data.</text>
</comment>
<protein>
    <recommendedName>
        <fullName evidence="4">Septum formation initiator family protein</fullName>
    </recommendedName>
</protein>
<keyword evidence="1" id="KW-0812">Transmembrane</keyword>
<keyword evidence="3" id="KW-1185">Reference proteome</keyword>
<accession>A0ABP7GJY6</accession>
<dbReference type="RefSeq" id="WP_344782915.1">
    <property type="nucleotide sequence ID" value="NZ_BAABAF010000007.1"/>
</dbReference>
<sequence length="168" mass="18158">MASRTTPDPRSAAARSAPGRRPVDVRAWLAGSRLSGFTAIMLGLVVLAVFVLVPTIGTYVGQRQQIAALAQSVQVTRGEVADLQRQQERWKDPAFITTQARQRLYYFKPGEIVYLVDDDLPASDIPRESAPVSGTVQTTRTDWMSQLVRSVAHAGLARTAVAPGGGAR</sequence>
<name>A0ABP7GJY6_9MICO</name>
<evidence type="ECO:0008006" key="4">
    <source>
        <dbReference type="Google" id="ProtNLM"/>
    </source>
</evidence>
<proteinExistence type="predicted"/>
<dbReference type="Proteomes" id="UP001500540">
    <property type="component" value="Unassembled WGS sequence"/>
</dbReference>
<evidence type="ECO:0000256" key="1">
    <source>
        <dbReference type="SAM" id="Phobius"/>
    </source>
</evidence>
<organism evidence="2 3">
    <name type="scientific">Microbacterium kribbense</name>
    <dbReference type="NCBI Taxonomy" id="433645"/>
    <lineage>
        <taxon>Bacteria</taxon>
        <taxon>Bacillati</taxon>
        <taxon>Actinomycetota</taxon>
        <taxon>Actinomycetes</taxon>
        <taxon>Micrococcales</taxon>
        <taxon>Microbacteriaceae</taxon>
        <taxon>Microbacterium</taxon>
    </lineage>
</organism>
<feature type="transmembrane region" description="Helical" evidence="1">
    <location>
        <begin position="34"/>
        <end position="53"/>
    </location>
</feature>
<keyword evidence="1" id="KW-0472">Membrane</keyword>
<reference evidence="3" key="1">
    <citation type="journal article" date="2019" name="Int. J. Syst. Evol. Microbiol.">
        <title>The Global Catalogue of Microorganisms (GCM) 10K type strain sequencing project: providing services to taxonomists for standard genome sequencing and annotation.</title>
        <authorList>
            <consortium name="The Broad Institute Genomics Platform"/>
            <consortium name="The Broad Institute Genome Sequencing Center for Infectious Disease"/>
            <person name="Wu L."/>
            <person name="Ma J."/>
        </authorList>
    </citation>
    <scope>NUCLEOTIDE SEQUENCE [LARGE SCALE GENOMIC DNA]</scope>
    <source>
        <strain evidence="3">JCM 16950</strain>
    </source>
</reference>
<evidence type="ECO:0000313" key="3">
    <source>
        <dbReference type="Proteomes" id="UP001500540"/>
    </source>
</evidence>
<dbReference type="InterPro" id="IPR007060">
    <property type="entry name" value="FtsL/DivIC"/>
</dbReference>
<dbReference type="EMBL" id="BAABAF010000007">
    <property type="protein sequence ID" value="GAA3766653.1"/>
    <property type="molecule type" value="Genomic_DNA"/>
</dbReference>
<dbReference type="Pfam" id="PF04977">
    <property type="entry name" value="DivIC"/>
    <property type="match status" value="1"/>
</dbReference>
<evidence type="ECO:0000313" key="2">
    <source>
        <dbReference type="EMBL" id="GAA3766653.1"/>
    </source>
</evidence>
<gene>
    <name evidence="2" type="ORF">GCM10022240_18840</name>
</gene>
<keyword evidence="1" id="KW-1133">Transmembrane helix</keyword>